<evidence type="ECO:0000313" key="3">
    <source>
        <dbReference type="Proteomes" id="UP000628086"/>
    </source>
</evidence>
<name>A0ABR6VDJ9_9PSED</name>
<dbReference type="InterPro" id="IPR013431">
    <property type="entry name" value="Delta_60_rpt"/>
</dbReference>
<reference evidence="2 3" key="1">
    <citation type="journal article" date="2020" name="Microorganisms">
        <title>Reliable Identification of Environmental Pseudomonas Isolates Using the rpoD Gene.</title>
        <authorList>
            <consortium name="The Broad Institute Genome Sequencing Platform"/>
            <person name="Girard L."/>
            <person name="Lood C."/>
            <person name="Rokni-Zadeh H."/>
            <person name="van Noort V."/>
            <person name="Lavigne R."/>
            <person name="De Mot R."/>
        </authorList>
    </citation>
    <scope>NUCLEOTIDE SEQUENCE [LARGE SCALE GENOMIC DNA]</scope>
    <source>
        <strain evidence="2 3">RW7P2</strain>
    </source>
</reference>
<dbReference type="EMBL" id="JABWRS010000025">
    <property type="protein sequence ID" value="MBC3478566.1"/>
    <property type="molecule type" value="Genomic_DNA"/>
</dbReference>
<dbReference type="Pfam" id="PF17164">
    <property type="entry name" value="DUF5122"/>
    <property type="match status" value="1"/>
</dbReference>
<feature type="region of interest" description="Disordered" evidence="1">
    <location>
        <begin position="1"/>
        <end position="33"/>
    </location>
</feature>
<dbReference type="RefSeq" id="WP_186599135.1">
    <property type="nucleotide sequence ID" value="NZ_JABWRR010000028.1"/>
</dbReference>
<keyword evidence="3" id="KW-1185">Reference proteome</keyword>
<dbReference type="Gene3D" id="2.80.10.50">
    <property type="match status" value="1"/>
</dbReference>
<evidence type="ECO:0000313" key="2">
    <source>
        <dbReference type="EMBL" id="MBC3478566.1"/>
    </source>
</evidence>
<protein>
    <submittedName>
        <fullName evidence="2">Uncharacterized protein</fullName>
    </submittedName>
</protein>
<dbReference type="SUPFAM" id="SSF101898">
    <property type="entry name" value="NHL repeat"/>
    <property type="match status" value="1"/>
</dbReference>
<dbReference type="Proteomes" id="UP000628086">
    <property type="component" value="Unassembled WGS sequence"/>
</dbReference>
<organism evidence="2 3">
    <name type="scientific">Pseudomonas taiwanensis</name>
    <dbReference type="NCBI Taxonomy" id="470150"/>
    <lineage>
        <taxon>Bacteria</taxon>
        <taxon>Pseudomonadati</taxon>
        <taxon>Pseudomonadota</taxon>
        <taxon>Gammaproteobacteria</taxon>
        <taxon>Pseudomonadales</taxon>
        <taxon>Pseudomonadaceae</taxon>
        <taxon>Pseudomonas</taxon>
    </lineage>
</organism>
<accession>A0ABR6VDJ9</accession>
<evidence type="ECO:0000256" key="1">
    <source>
        <dbReference type="SAM" id="MobiDB-lite"/>
    </source>
</evidence>
<gene>
    <name evidence="2" type="ORF">HU747_23555</name>
</gene>
<sequence length="451" mass="48809">MNTNEGAGYLDKSYGNQGEASVPPLPPKNPDKETLQVYPYTSADDGSMVFYGYDTDDVTTREKGVFTRLGADGQWDEATGHVEVSKKQSSPLPYEVFNFNAMTFAKYKNEERYLTASTVIYAGDTDKAVVHVAVGAYDRTFSPVAGFGDDGIALPSPPFKKENTLLPEALVKTLGYNEFQKAVDYRYKPKLALIGDRIITVFPGSVATWEAQDDDLWCALLDAATGAPVPGLGEDGKSSQLKLPRINGQALVPYHVAFMADGGFVVVGQADGAIHLQRYQPNALPDTSFGVQGSIKIPDSGNANRAGLAIHKDVIVASVSVWPSITTSTHLHGYTVQGEPIAQFTREVRGDLEGGQVFDHLQFDTQGRLLLAGTRTYRSGDDPEAQSSLHVARLNVDGTVDNDFGKNGFSELNVYHAAANGIHVDESGVRILTLMPITIGAFYEKVAKFQV</sequence>
<comment type="caution">
    <text evidence="2">The sequence shown here is derived from an EMBL/GenBank/DDBJ whole genome shotgun (WGS) entry which is preliminary data.</text>
</comment>
<proteinExistence type="predicted"/>